<keyword evidence="7" id="KW-1185">Reference proteome</keyword>
<evidence type="ECO:0000256" key="1">
    <source>
        <dbReference type="ARBA" id="ARBA00023015"/>
    </source>
</evidence>
<evidence type="ECO:0000256" key="4">
    <source>
        <dbReference type="PROSITE-ProRule" id="PRU00335"/>
    </source>
</evidence>
<name>A0ABZ0B994_9SPHN</name>
<evidence type="ECO:0000313" key="6">
    <source>
        <dbReference type="EMBL" id="WNO53865.1"/>
    </source>
</evidence>
<organism evidence="6 7">
    <name type="scientific">Stakelama saccharophila</name>
    <dbReference type="NCBI Taxonomy" id="3075605"/>
    <lineage>
        <taxon>Bacteria</taxon>
        <taxon>Pseudomonadati</taxon>
        <taxon>Pseudomonadota</taxon>
        <taxon>Alphaproteobacteria</taxon>
        <taxon>Sphingomonadales</taxon>
        <taxon>Sphingomonadaceae</taxon>
        <taxon>Stakelama</taxon>
    </lineage>
</organism>
<dbReference type="RefSeq" id="WP_313915741.1">
    <property type="nucleotide sequence ID" value="NZ_CP135076.1"/>
</dbReference>
<dbReference type="InterPro" id="IPR050109">
    <property type="entry name" value="HTH-type_TetR-like_transc_reg"/>
</dbReference>
<evidence type="ECO:0000256" key="3">
    <source>
        <dbReference type="ARBA" id="ARBA00023163"/>
    </source>
</evidence>
<dbReference type="EMBL" id="CP135076">
    <property type="protein sequence ID" value="WNO53865.1"/>
    <property type="molecule type" value="Genomic_DNA"/>
</dbReference>
<dbReference type="InterPro" id="IPR001647">
    <property type="entry name" value="HTH_TetR"/>
</dbReference>
<feature type="DNA-binding region" description="H-T-H motif" evidence="4">
    <location>
        <begin position="38"/>
        <end position="57"/>
    </location>
</feature>
<dbReference type="PANTHER" id="PTHR30055">
    <property type="entry name" value="HTH-TYPE TRANSCRIPTIONAL REGULATOR RUTR"/>
    <property type="match status" value="1"/>
</dbReference>
<evidence type="ECO:0000259" key="5">
    <source>
        <dbReference type="PROSITE" id="PS50977"/>
    </source>
</evidence>
<keyword evidence="3" id="KW-0804">Transcription</keyword>
<keyword evidence="1" id="KW-0805">Transcription regulation</keyword>
<accession>A0ABZ0B994</accession>
<gene>
    <name evidence="6" type="ORF">RPR59_00980</name>
</gene>
<protein>
    <submittedName>
        <fullName evidence="6">TetR/AcrR family transcriptional regulator</fullName>
    </submittedName>
</protein>
<sequence length="219" mass="24875">MPSPPYREPRQERSRRTFEALLDAAGVLLGEVGIERISTNLICERANVTPPAFYRYFDDKYAIVQALAERMMGRQNAAFEAWAKRYRDCGLEVLSDKILELMQAMAVITGGQPGAMWIMRALRAVPSLAPLRLYSHNYVADALTDIYLRYLPQVPRPLLRRRVRMGVEMAYSIDEMLKEEDVDEAQLLEDAHFVLKAMFHYPEYTAGPGSTTADEPPAS</sequence>
<dbReference type="Proteomes" id="UP001302249">
    <property type="component" value="Chromosome"/>
</dbReference>
<dbReference type="InterPro" id="IPR023772">
    <property type="entry name" value="DNA-bd_HTH_TetR-type_CS"/>
</dbReference>
<keyword evidence="2 4" id="KW-0238">DNA-binding</keyword>
<dbReference type="PRINTS" id="PR00455">
    <property type="entry name" value="HTHTETR"/>
</dbReference>
<dbReference type="InterPro" id="IPR009057">
    <property type="entry name" value="Homeodomain-like_sf"/>
</dbReference>
<evidence type="ECO:0000256" key="2">
    <source>
        <dbReference type="ARBA" id="ARBA00023125"/>
    </source>
</evidence>
<feature type="domain" description="HTH tetR-type" evidence="5">
    <location>
        <begin position="15"/>
        <end position="75"/>
    </location>
</feature>
<dbReference type="Pfam" id="PF00440">
    <property type="entry name" value="TetR_N"/>
    <property type="match status" value="1"/>
</dbReference>
<dbReference type="Gene3D" id="1.10.357.10">
    <property type="entry name" value="Tetracycline Repressor, domain 2"/>
    <property type="match status" value="1"/>
</dbReference>
<reference evidence="6 7" key="1">
    <citation type="submission" date="2023-09" db="EMBL/GenBank/DDBJ databases">
        <authorList>
            <person name="Rey-Velasco X."/>
        </authorList>
    </citation>
    <scope>NUCLEOTIDE SEQUENCE [LARGE SCALE GENOMIC DNA]</scope>
    <source>
        <strain evidence="6 7">W311</strain>
    </source>
</reference>
<dbReference type="SUPFAM" id="SSF46689">
    <property type="entry name" value="Homeodomain-like"/>
    <property type="match status" value="1"/>
</dbReference>
<dbReference type="PROSITE" id="PS01081">
    <property type="entry name" value="HTH_TETR_1"/>
    <property type="match status" value="1"/>
</dbReference>
<dbReference type="PANTHER" id="PTHR30055:SF234">
    <property type="entry name" value="HTH-TYPE TRANSCRIPTIONAL REGULATOR BETI"/>
    <property type="match status" value="1"/>
</dbReference>
<proteinExistence type="predicted"/>
<dbReference type="PROSITE" id="PS50977">
    <property type="entry name" value="HTH_TETR_2"/>
    <property type="match status" value="1"/>
</dbReference>
<evidence type="ECO:0000313" key="7">
    <source>
        <dbReference type="Proteomes" id="UP001302249"/>
    </source>
</evidence>